<evidence type="ECO:0000313" key="11">
    <source>
        <dbReference type="Proteomes" id="UP000002016"/>
    </source>
</evidence>
<dbReference type="SUPFAM" id="SSF51338">
    <property type="entry name" value="Composite domain of metallo-dependent hydrolases"/>
    <property type="match status" value="1"/>
</dbReference>
<evidence type="ECO:0000259" key="9">
    <source>
        <dbReference type="Pfam" id="PF01979"/>
    </source>
</evidence>
<dbReference type="InterPro" id="IPR006680">
    <property type="entry name" value="Amidohydro-rel"/>
</dbReference>
<dbReference type="InterPro" id="IPR032466">
    <property type="entry name" value="Metal_Hydrolase"/>
</dbReference>
<evidence type="ECO:0000256" key="4">
    <source>
        <dbReference type="ARBA" id="ARBA00022801"/>
    </source>
</evidence>
<evidence type="ECO:0000256" key="6">
    <source>
        <dbReference type="ARBA" id="ARBA00022833"/>
    </source>
</evidence>
<dbReference type="OrthoDB" id="9776455at2"/>
<dbReference type="GO" id="GO:0050480">
    <property type="term" value="F:imidazolonepropionase activity"/>
    <property type="evidence" value="ECO:0007669"/>
    <property type="project" value="UniProtKB-UniRule"/>
</dbReference>
<dbReference type="GO" id="GO:0019556">
    <property type="term" value="P:L-histidine catabolic process to glutamate and formamide"/>
    <property type="evidence" value="ECO:0007669"/>
    <property type="project" value="UniProtKB-UniRule"/>
</dbReference>
<evidence type="ECO:0000256" key="8">
    <source>
        <dbReference type="NCBIfam" id="TIGR01224"/>
    </source>
</evidence>
<evidence type="ECO:0000256" key="2">
    <source>
        <dbReference type="ARBA" id="ARBA00012864"/>
    </source>
</evidence>
<dbReference type="STRING" id="416591.Tlet_1283"/>
<keyword evidence="7" id="KW-0408">Iron</keyword>
<dbReference type="InterPro" id="IPR005920">
    <property type="entry name" value="HutI"/>
</dbReference>
<dbReference type="KEGG" id="tle:Tlet_1283"/>
<protein>
    <recommendedName>
        <fullName evidence="2 8">Imidazolonepropionase</fullName>
        <ecNumber evidence="2 8">3.5.2.7</ecNumber>
    </recommendedName>
</protein>
<keyword evidence="4 10" id="KW-0378">Hydrolase</keyword>
<evidence type="ECO:0000256" key="7">
    <source>
        <dbReference type="ARBA" id="ARBA00023004"/>
    </source>
</evidence>
<dbReference type="Gene3D" id="2.30.40.10">
    <property type="entry name" value="Urease, subunit C, domain 1"/>
    <property type="match status" value="1"/>
</dbReference>
<feature type="domain" description="Amidohydrolase-related" evidence="9">
    <location>
        <begin position="62"/>
        <end position="394"/>
    </location>
</feature>
<dbReference type="Gene3D" id="3.20.20.140">
    <property type="entry name" value="Metal-dependent hydrolases"/>
    <property type="match status" value="1"/>
</dbReference>
<dbReference type="NCBIfam" id="TIGR01224">
    <property type="entry name" value="hutI"/>
    <property type="match status" value="1"/>
</dbReference>
<dbReference type="GO" id="GO:0046872">
    <property type="term" value="F:metal ion binding"/>
    <property type="evidence" value="ECO:0007669"/>
    <property type="project" value="UniProtKB-KW"/>
</dbReference>
<comment type="pathway">
    <text evidence="1">Amino-acid degradation.</text>
</comment>
<keyword evidence="5" id="KW-0369">Histidine metabolism</keyword>
<organism evidence="10 11">
    <name type="scientific">Pseudothermotoga lettingae (strain ATCC BAA-301 / DSM 14385 / NBRC 107922 / TMO)</name>
    <name type="common">Thermotoga lettingae</name>
    <dbReference type="NCBI Taxonomy" id="416591"/>
    <lineage>
        <taxon>Bacteria</taxon>
        <taxon>Thermotogati</taxon>
        <taxon>Thermotogota</taxon>
        <taxon>Thermotogae</taxon>
        <taxon>Thermotogales</taxon>
        <taxon>Thermotogaceae</taxon>
        <taxon>Pseudothermotoga</taxon>
    </lineage>
</organism>
<dbReference type="PANTHER" id="PTHR42752">
    <property type="entry name" value="IMIDAZOLONEPROPIONASE"/>
    <property type="match status" value="1"/>
</dbReference>
<name>A8F6Q7_PSELT</name>
<dbReference type="GO" id="GO:0005737">
    <property type="term" value="C:cytoplasm"/>
    <property type="evidence" value="ECO:0007669"/>
    <property type="project" value="UniProtKB-UniRule"/>
</dbReference>
<evidence type="ECO:0000256" key="1">
    <source>
        <dbReference type="ARBA" id="ARBA00005023"/>
    </source>
</evidence>
<keyword evidence="3" id="KW-0479">Metal-binding</keyword>
<evidence type="ECO:0000256" key="5">
    <source>
        <dbReference type="ARBA" id="ARBA00022808"/>
    </source>
</evidence>
<sequence>MNEVVIRAKKLYTPLGINPKRGREMANLFVKEDVYIHIVNDRIVDISHSRPDFNGIYLYGDLVIPGLIDCHTHIPFYGYRESDFLRRSSGLSYLQIHNSGGGIYESVSKLRSASFDDLVRFNLKLINRLFRKGVTTLEGKTGYGLDTENELKQLKVLEVLNKLSPAEIIPTFMGAHSVPKEKDQDSYVNDLISMLDLIKNRCTFVDIFCDEGAFDVDHASKYLMAAKERGYKVRVHADEIKNTQATKLAVKLGAISAEHLIKIDEDSIKSISQSNTIAVLLPATSFYINESYAPARKLIDSNAIVSLASDFNPGSSAVIEPSFVMNISVKNLKMTPQEILTAFTLNAACVLSLSDRLGSVEIGKQADLLIYNDADLETITYLIGIQPDYVIKRGEIFEN</sequence>
<dbReference type="Pfam" id="PF01979">
    <property type="entry name" value="Amidohydro_1"/>
    <property type="match status" value="1"/>
</dbReference>
<reference evidence="10 11" key="1">
    <citation type="submission" date="2007-08" db="EMBL/GenBank/DDBJ databases">
        <title>Complete sequence of Thermotoga lettingae TMO.</title>
        <authorList>
            <consortium name="US DOE Joint Genome Institute"/>
            <person name="Copeland A."/>
            <person name="Lucas S."/>
            <person name="Lapidus A."/>
            <person name="Barry K."/>
            <person name="Glavina del Rio T."/>
            <person name="Dalin E."/>
            <person name="Tice H."/>
            <person name="Pitluck S."/>
            <person name="Foster B."/>
            <person name="Bruce D."/>
            <person name="Schmutz J."/>
            <person name="Larimer F."/>
            <person name="Land M."/>
            <person name="Hauser L."/>
            <person name="Kyrpides N."/>
            <person name="Mikhailova N."/>
            <person name="Nelson K."/>
            <person name="Gogarten J.P."/>
            <person name="Noll K."/>
            <person name="Richardson P."/>
        </authorList>
    </citation>
    <scope>NUCLEOTIDE SEQUENCE [LARGE SCALE GENOMIC DNA]</scope>
    <source>
        <strain evidence="11">ATCC BAA-301 / DSM 14385 / NBRC 107922 / TMO</strain>
    </source>
</reference>
<dbReference type="PANTHER" id="PTHR42752:SF1">
    <property type="entry name" value="IMIDAZOLONEPROPIONASE-RELATED"/>
    <property type="match status" value="1"/>
</dbReference>
<dbReference type="HOGENOM" id="CLU_041647_0_1_0"/>
<evidence type="ECO:0000256" key="3">
    <source>
        <dbReference type="ARBA" id="ARBA00022723"/>
    </source>
</evidence>
<reference evidence="10 11" key="2">
    <citation type="journal article" date="2009" name="Proc. Natl. Acad. Sci. U.S.A.">
        <title>On the chimeric nature, thermophilic origin, and phylogenetic placement of the Thermotogales.</title>
        <authorList>
            <person name="Zhaxybayeva O."/>
            <person name="Swithers K.S."/>
            <person name="Lapierre P."/>
            <person name="Fournier G.P."/>
            <person name="Bickhart D.M."/>
            <person name="DeBoy R.T."/>
            <person name="Nelson K.E."/>
            <person name="Nesbo C.L."/>
            <person name="Doolittle W.F."/>
            <person name="Gogarten J.P."/>
            <person name="Noll K.M."/>
        </authorList>
    </citation>
    <scope>NUCLEOTIDE SEQUENCE [LARGE SCALE GENOMIC DNA]</scope>
    <source>
        <strain evidence="11">ATCC BAA-301 / DSM 14385 / NBRC 107922 / TMO</strain>
    </source>
</reference>
<gene>
    <name evidence="10" type="ordered locus">Tlet_1283</name>
</gene>
<dbReference type="Proteomes" id="UP000002016">
    <property type="component" value="Chromosome"/>
</dbReference>
<dbReference type="EC" id="3.5.2.7" evidence="2 8"/>
<accession>A8F6Q7</accession>
<dbReference type="RefSeq" id="WP_012003317.1">
    <property type="nucleotide sequence ID" value="NC_009828.1"/>
</dbReference>
<proteinExistence type="predicted"/>
<dbReference type="InterPro" id="IPR011059">
    <property type="entry name" value="Metal-dep_hydrolase_composite"/>
</dbReference>
<dbReference type="SUPFAM" id="SSF51556">
    <property type="entry name" value="Metallo-dependent hydrolases"/>
    <property type="match status" value="1"/>
</dbReference>
<dbReference type="eggNOG" id="COG1228">
    <property type="taxonomic scope" value="Bacteria"/>
</dbReference>
<keyword evidence="11" id="KW-1185">Reference proteome</keyword>
<evidence type="ECO:0000313" key="10">
    <source>
        <dbReference type="EMBL" id="ABV33841.1"/>
    </source>
</evidence>
<dbReference type="EMBL" id="CP000812">
    <property type="protein sequence ID" value="ABV33841.1"/>
    <property type="molecule type" value="Genomic_DNA"/>
</dbReference>
<dbReference type="AlphaFoldDB" id="A8F6Q7"/>
<keyword evidence="6" id="KW-0862">Zinc</keyword>